<evidence type="ECO:0000256" key="2">
    <source>
        <dbReference type="SAM" id="Phobius"/>
    </source>
</evidence>
<evidence type="ECO:0000313" key="6">
    <source>
        <dbReference type="Proteomes" id="UP000178428"/>
    </source>
</evidence>
<evidence type="ECO:0000259" key="3">
    <source>
        <dbReference type="PROSITE" id="PS50093"/>
    </source>
</evidence>
<gene>
    <name evidence="5" type="ORF">A3J00_01890</name>
</gene>
<keyword evidence="2" id="KW-0472">Membrane</keyword>
<dbReference type="PROSITE" id="PS50093">
    <property type="entry name" value="PKD"/>
    <property type="match status" value="1"/>
</dbReference>
<dbReference type="InterPro" id="IPR001322">
    <property type="entry name" value="Lamin_tail_dom"/>
</dbReference>
<protein>
    <recommendedName>
        <fullName evidence="7">PKD domain-containing protein</fullName>
    </recommendedName>
</protein>
<dbReference type="InterPro" id="IPR036415">
    <property type="entry name" value="Lamin_tail_dom_sf"/>
</dbReference>
<dbReference type="SUPFAM" id="SSF74853">
    <property type="entry name" value="Lamin A/C globular tail domain"/>
    <property type="match status" value="2"/>
</dbReference>
<feature type="domain" description="LTD" evidence="4">
    <location>
        <begin position="16"/>
        <end position="134"/>
    </location>
</feature>
<feature type="domain" description="LTD" evidence="4">
    <location>
        <begin position="276"/>
        <end position="424"/>
    </location>
</feature>
<proteinExistence type="predicted"/>
<accession>A0A1G2EYR4</accession>
<dbReference type="Gene3D" id="2.60.40.10">
    <property type="entry name" value="Immunoglobulins"/>
    <property type="match status" value="1"/>
</dbReference>
<dbReference type="InterPro" id="IPR013783">
    <property type="entry name" value="Ig-like_fold"/>
</dbReference>
<sequence>MPKKLILVFAIVMFFLEYSFALAELRINEILYSPVSNQWIEIYNAGDSEIDITKYKILDSGAQVNGHGIIAAGGSNFVSSHEFVVVAKVPDNFNFTVWKSALGIKVAGDTVILRDPSGEFSDDIVSISEGSAIDGNSLQLINGSWIAAAPTPGQTNQTSSSDDNNNDDDNSSDSSSGSDSSSTSNSTETAIKTSSKIKTEITVRDIAYVGIPLAFQGRMTQDGRAMSHGRYFWNFGDGDFREVKVINIDKFTHTYYYPGEYTVIFEYYPDHFADMPDASEKINIKVIEPQISISRVGDAGDFFVELANNTSYEVDISGWLLSSNSRSFTVPKNTIIGANKKMIISGRTSGLTIYDLAGLKLLTPQNGVAFVYSPYSAPQASRTVTTVKKNAPETTARAAMPDPGENLLAAANEAEVDSHLPWPVYLISVLFISASAFAVYFIRRKKTSSPGSDFEILDE</sequence>
<dbReference type="Pfam" id="PF18911">
    <property type="entry name" value="PKD_4"/>
    <property type="match status" value="1"/>
</dbReference>
<dbReference type="PROSITE" id="PS51841">
    <property type="entry name" value="LTD"/>
    <property type="match status" value="2"/>
</dbReference>
<evidence type="ECO:0000256" key="1">
    <source>
        <dbReference type="SAM" id="MobiDB-lite"/>
    </source>
</evidence>
<evidence type="ECO:0000259" key="4">
    <source>
        <dbReference type="PROSITE" id="PS51841"/>
    </source>
</evidence>
<comment type="caution">
    <text evidence="5">The sequence shown here is derived from an EMBL/GenBank/DDBJ whole genome shotgun (WGS) entry which is preliminary data.</text>
</comment>
<evidence type="ECO:0008006" key="7">
    <source>
        <dbReference type="Google" id="ProtNLM"/>
    </source>
</evidence>
<feature type="region of interest" description="Disordered" evidence="1">
    <location>
        <begin position="149"/>
        <end position="194"/>
    </location>
</feature>
<dbReference type="AlphaFoldDB" id="A0A1G2EYR4"/>
<keyword evidence="2" id="KW-1133">Transmembrane helix</keyword>
<name>A0A1G2EYR4_9BACT</name>
<dbReference type="InterPro" id="IPR035986">
    <property type="entry name" value="PKD_dom_sf"/>
</dbReference>
<feature type="domain" description="PKD" evidence="3">
    <location>
        <begin position="231"/>
        <end position="263"/>
    </location>
</feature>
<dbReference type="Gene3D" id="2.60.40.1260">
    <property type="entry name" value="Lamin Tail domain"/>
    <property type="match status" value="1"/>
</dbReference>
<dbReference type="Pfam" id="PF00932">
    <property type="entry name" value="LTD"/>
    <property type="match status" value="2"/>
</dbReference>
<feature type="transmembrane region" description="Helical" evidence="2">
    <location>
        <begin position="422"/>
        <end position="442"/>
    </location>
</feature>
<evidence type="ECO:0000313" key="5">
    <source>
        <dbReference type="EMBL" id="OGZ30956.1"/>
    </source>
</evidence>
<dbReference type="EMBL" id="MHMR01000012">
    <property type="protein sequence ID" value="OGZ30956.1"/>
    <property type="molecule type" value="Genomic_DNA"/>
</dbReference>
<dbReference type="InterPro" id="IPR000601">
    <property type="entry name" value="PKD_dom"/>
</dbReference>
<dbReference type="CDD" id="cd00146">
    <property type="entry name" value="PKD"/>
    <property type="match status" value="1"/>
</dbReference>
<organism evidence="5 6">
    <name type="scientific">Candidatus Niyogibacteria bacterium RIFCSPLOWO2_02_FULL_45_13</name>
    <dbReference type="NCBI Taxonomy" id="1801725"/>
    <lineage>
        <taxon>Bacteria</taxon>
        <taxon>Candidatus Niyogiibacteriota</taxon>
    </lineage>
</organism>
<feature type="compositionally biased region" description="Low complexity" evidence="1">
    <location>
        <begin position="172"/>
        <end position="187"/>
    </location>
</feature>
<dbReference type="Proteomes" id="UP000178428">
    <property type="component" value="Unassembled WGS sequence"/>
</dbReference>
<keyword evidence="2" id="KW-0812">Transmembrane</keyword>
<reference evidence="5 6" key="1">
    <citation type="journal article" date="2016" name="Nat. Commun.">
        <title>Thousands of microbial genomes shed light on interconnected biogeochemical processes in an aquifer system.</title>
        <authorList>
            <person name="Anantharaman K."/>
            <person name="Brown C.T."/>
            <person name="Hug L.A."/>
            <person name="Sharon I."/>
            <person name="Castelle C.J."/>
            <person name="Probst A.J."/>
            <person name="Thomas B.C."/>
            <person name="Singh A."/>
            <person name="Wilkins M.J."/>
            <person name="Karaoz U."/>
            <person name="Brodie E.L."/>
            <person name="Williams K.H."/>
            <person name="Hubbard S.S."/>
            <person name="Banfield J.F."/>
        </authorList>
    </citation>
    <scope>NUCLEOTIDE SEQUENCE [LARGE SCALE GENOMIC DNA]</scope>
</reference>
<dbReference type="SUPFAM" id="SSF49299">
    <property type="entry name" value="PKD domain"/>
    <property type="match status" value="1"/>
</dbReference>